<evidence type="ECO:0000256" key="1">
    <source>
        <dbReference type="ARBA" id="ARBA00004629"/>
    </source>
</evidence>
<keyword evidence="3 9" id="KW-0158">Chromosome</keyword>
<evidence type="ECO:0000256" key="3">
    <source>
        <dbReference type="ARBA" id="ARBA00022454"/>
    </source>
</evidence>
<keyword evidence="11" id="KW-1185">Reference proteome</keyword>
<protein>
    <recommendedName>
        <fullName evidence="9">Protein zwilch</fullName>
    </recommendedName>
</protein>
<dbReference type="Proteomes" id="UP001620626">
    <property type="component" value="Unassembled WGS sequence"/>
</dbReference>
<evidence type="ECO:0000256" key="4">
    <source>
        <dbReference type="ARBA" id="ARBA00022618"/>
    </source>
</evidence>
<name>A0ABD2JYF0_9BILA</name>
<reference evidence="10 11" key="1">
    <citation type="submission" date="2024-10" db="EMBL/GenBank/DDBJ databases">
        <authorList>
            <person name="Kim D."/>
        </authorList>
    </citation>
    <scope>NUCLEOTIDE SEQUENCE [LARGE SCALE GENOMIC DNA]</scope>
    <source>
        <strain evidence="10">BH-2024</strain>
    </source>
</reference>
<evidence type="ECO:0000256" key="8">
    <source>
        <dbReference type="ARBA" id="ARBA00023328"/>
    </source>
</evidence>
<keyword evidence="6 9" id="KW-0995">Kinetochore</keyword>
<dbReference type="EMBL" id="JBICBT010000879">
    <property type="protein sequence ID" value="KAL3095608.1"/>
    <property type="molecule type" value="Genomic_DNA"/>
</dbReference>
<evidence type="ECO:0000313" key="10">
    <source>
        <dbReference type="EMBL" id="KAL3095608.1"/>
    </source>
</evidence>
<dbReference type="Pfam" id="PF09817">
    <property type="entry name" value="Zwilch"/>
    <property type="match status" value="1"/>
</dbReference>
<evidence type="ECO:0000313" key="11">
    <source>
        <dbReference type="Proteomes" id="UP001620626"/>
    </source>
</evidence>
<evidence type="ECO:0000256" key="2">
    <source>
        <dbReference type="ARBA" id="ARBA00009062"/>
    </source>
</evidence>
<dbReference type="GO" id="GO:0051301">
    <property type="term" value="P:cell division"/>
    <property type="evidence" value="ECO:0007669"/>
    <property type="project" value="UniProtKB-UniRule"/>
</dbReference>
<comment type="subcellular location">
    <subcellularLocation>
        <location evidence="1 9">Chromosome</location>
        <location evidence="1 9">Centromere</location>
        <location evidence="1 9">Kinetochore</location>
    </subcellularLocation>
</comment>
<evidence type="ECO:0000256" key="5">
    <source>
        <dbReference type="ARBA" id="ARBA00022776"/>
    </source>
</evidence>
<keyword evidence="4 9" id="KW-0132">Cell division</keyword>
<dbReference type="GO" id="GO:0034501">
    <property type="term" value="P:protein localization to kinetochore"/>
    <property type="evidence" value="ECO:0007669"/>
    <property type="project" value="UniProtKB-UniRule"/>
</dbReference>
<keyword evidence="5 9" id="KW-0498">Mitosis</keyword>
<dbReference type="Gene3D" id="1.20.58.730">
    <property type="match status" value="1"/>
</dbReference>
<dbReference type="PANTHER" id="PTHR15995">
    <property type="entry name" value="PROTEIN ZWILCH HOMOLOG"/>
    <property type="match status" value="1"/>
</dbReference>
<dbReference type="InterPro" id="IPR018630">
    <property type="entry name" value="Zwilch"/>
</dbReference>
<proteinExistence type="inferred from homology"/>
<gene>
    <name evidence="10" type="ORF">niasHT_024434</name>
</gene>
<comment type="caution">
    <text evidence="10">The sequence shown here is derived from an EMBL/GenBank/DDBJ whole genome shotgun (WGS) entry which is preliminary data.</text>
</comment>
<accession>A0ABD2JYF0</accession>
<sequence>MINIAQLTKTDDVTLLKGRYRVRLIDSELVPLCYEHYIGAKVIVIDLPEAEGYEATAAKAYERFHAMAMTAKVEDELCDENKENLPSDCTLVGDPLKVTFLSIEKLDAVAAANKSRFDSGHELIEIGGISAIDFHLIPPSEAHGLINEFAEQQFFSVELAQHAVVLFCEATQAQPVLLLGRRNNGKQLMTMRALYFDNFHASIDKLNALSAEMPHKFPLRKMCCRCRFNVLTNLMLIERDKKEDGNFVPALFTIDVEWNPDKRFTGTTSSNSSSGVVGMTDNLKRAAQQPAPVHYLQMPPNNATAVVKFKPGWMDGRVFLTDRLNELRYLAKLATHLKAGTLPTWPFKNDDQKQQEQQQQQQAEVIKRARQMIEGAKEKMDAQPLYPFDFTDRLWDVLKSAKSIDALRCVFQQIYDQLQTGEFRVLVEGNKVSSLAKMLRIRNPDEIIFPRLEPMTCLQLLIEIGVDRFSGELTHRFLTDGFLPNTIDLEPFFRHSSASLEDRIERLIPLHLALQSMIMIELYVKLPPHEKTNTAKKLLSHFTVLDGSNVFEKEFVYKTNMEDIRFDKLNGTLSNWVLERDFDKCIRPGVLSKGGAVSDIVHIAKHLGVRHFSPFGTDCVAPPAVNTSTIKSELMTSLSPVSGGSSPPIKKEGNNAKQQQQMTRFECAYLVMNSQPSTLFA</sequence>
<dbReference type="PANTHER" id="PTHR15995:SF1">
    <property type="entry name" value="PROTEIN ZWILCH HOMOLOG"/>
    <property type="match status" value="1"/>
</dbReference>
<comment type="similarity">
    <text evidence="2 9">Belongs to the ZWILCH family.</text>
</comment>
<evidence type="ECO:0000256" key="9">
    <source>
        <dbReference type="RuleBase" id="RU369076"/>
    </source>
</evidence>
<comment type="subunit">
    <text evidence="9">Component of the RZZ complex.</text>
</comment>
<comment type="function">
    <text evidence="9">Essential component of the mitotic checkpoint, which prevents cells from prematurely exiting mitosis. Required for the assembly of the dynein-dynactin and MAD1-MAD2 complexes onto kinetochores. Its function related to the spindle assembly machinery is proposed to depend on its association in the mitotic RZZ complex.</text>
</comment>
<organism evidence="10 11">
    <name type="scientific">Heterodera trifolii</name>
    <dbReference type="NCBI Taxonomy" id="157864"/>
    <lineage>
        <taxon>Eukaryota</taxon>
        <taxon>Metazoa</taxon>
        <taxon>Ecdysozoa</taxon>
        <taxon>Nematoda</taxon>
        <taxon>Chromadorea</taxon>
        <taxon>Rhabditida</taxon>
        <taxon>Tylenchina</taxon>
        <taxon>Tylenchomorpha</taxon>
        <taxon>Tylenchoidea</taxon>
        <taxon>Heteroderidae</taxon>
        <taxon>Heteroderinae</taxon>
        <taxon>Heterodera</taxon>
    </lineage>
</organism>
<dbReference type="GO" id="GO:0007094">
    <property type="term" value="P:mitotic spindle assembly checkpoint signaling"/>
    <property type="evidence" value="ECO:0007669"/>
    <property type="project" value="UniProtKB-UniRule"/>
</dbReference>
<evidence type="ECO:0000256" key="6">
    <source>
        <dbReference type="ARBA" id="ARBA00022838"/>
    </source>
</evidence>
<dbReference type="AlphaFoldDB" id="A0ABD2JYF0"/>
<keyword evidence="8 9" id="KW-0137">Centromere</keyword>
<keyword evidence="7 9" id="KW-0131">Cell cycle</keyword>
<evidence type="ECO:0000256" key="7">
    <source>
        <dbReference type="ARBA" id="ARBA00023306"/>
    </source>
</evidence>
<dbReference type="Gene3D" id="1.10.287.1880">
    <property type="match status" value="1"/>
</dbReference>
<dbReference type="GO" id="GO:1990423">
    <property type="term" value="C:RZZ complex"/>
    <property type="evidence" value="ECO:0007669"/>
    <property type="project" value="UniProtKB-UniRule"/>
</dbReference>